<comment type="caution">
    <text evidence="3">The sequence shown here is derived from an EMBL/GenBank/DDBJ whole genome shotgun (WGS) entry which is preliminary data.</text>
</comment>
<evidence type="ECO:0000313" key="4">
    <source>
        <dbReference type="EMBL" id="CAF4945897.1"/>
    </source>
</evidence>
<feature type="non-terminal residue" evidence="3">
    <location>
        <position position="64"/>
    </location>
</feature>
<gene>
    <name evidence="1" type="ORF">GIL414_LOCUS37187</name>
    <name evidence="3" type="ORF">GIL414_LOCUS52961</name>
    <name evidence="2" type="ORF">SMN809_LOCUS39919</name>
    <name evidence="4" type="ORF">SMN809_LOCUS53871</name>
</gene>
<protein>
    <submittedName>
        <fullName evidence="3">Uncharacterized protein</fullName>
    </submittedName>
</protein>
<dbReference type="EMBL" id="CAJOBJ010182596">
    <property type="protein sequence ID" value="CAF4923940.1"/>
    <property type="molecule type" value="Genomic_DNA"/>
</dbReference>
<sequence>MNDFLRLPEVEPTFFELGLDLVCPQQSSTVPFQQTLGIAEVLLRAPPNVGLMSAIQQKGFNENK</sequence>
<dbReference type="Proteomes" id="UP000681720">
    <property type="component" value="Unassembled WGS sequence"/>
</dbReference>
<evidence type="ECO:0000313" key="2">
    <source>
        <dbReference type="EMBL" id="CAF4621522.1"/>
    </source>
</evidence>
<reference evidence="3" key="1">
    <citation type="submission" date="2021-02" db="EMBL/GenBank/DDBJ databases">
        <authorList>
            <person name="Nowell W R."/>
        </authorList>
    </citation>
    <scope>NUCLEOTIDE SEQUENCE</scope>
</reference>
<dbReference type="EMBL" id="CAJOBI010108392">
    <property type="protein sequence ID" value="CAF4621522.1"/>
    <property type="molecule type" value="Genomic_DNA"/>
</dbReference>
<evidence type="ECO:0000313" key="1">
    <source>
        <dbReference type="EMBL" id="CAF4559534.1"/>
    </source>
</evidence>
<accession>A0A8S3D0Z2</accession>
<evidence type="ECO:0000313" key="5">
    <source>
        <dbReference type="Proteomes" id="UP000681720"/>
    </source>
</evidence>
<proteinExistence type="predicted"/>
<dbReference type="Proteomes" id="UP000676336">
    <property type="component" value="Unassembled WGS sequence"/>
</dbReference>
<evidence type="ECO:0000313" key="3">
    <source>
        <dbReference type="EMBL" id="CAF4923940.1"/>
    </source>
</evidence>
<organism evidence="3 5">
    <name type="scientific">Rotaria magnacalcarata</name>
    <dbReference type="NCBI Taxonomy" id="392030"/>
    <lineage>
        <taxon>Eukaryota</taxon>
        <taxon>Metazoa</taxon>
        <taxon>Spiralia</taxon>
        <taxon>Gnathifera</taxon>
        <taxon>Rotifera</taxon>
        <taxon>Eurotatoria</taxon>
        <taxon>Bdelloidea</taxon>
        <taxon>Philodinida</taxon>
        <taxon>Philodinidae</taxon>
        <taxon>Rotaria</taxon>
    </lineage>
</organism>
<dbReference type="AlphaFoldDB" id="A0A8S3D0Z2"/>
<dbReference type="EMBL" id="CAJOBJ010094774">
    <property type="protein sequence ID" value="CAF4559534.1"/>
    <property type="molecule type" value="Genomic_DNA"/>
</dbReference>
<name>A0A8S3D0Z2_9BILA</name>
<dbReference type="EMBL" id="CAJOBI010186444">
    <property type="protein sequence ID" value="CAF4945897.1"/>
    <property type="molecule type" value="Genomic_DNA"/>
</dbReference>